<dbReference type="InterPro" id="IPR012337">
    <property type="entry name" value="RNaseH-like_sf"/>
</dbReference>
<dbReference type="Pfam" id="PF22936">
    <property type="entry name" value="Pol_BBD"/>
    <property type="match status" value="1"/>
</dbReference>
<dbReference type="InterPro" id="IPR013103">
    <property type="entry name" value="RVT_2"/>
</dbReference>
<evidence type="ECO:0000256" key="11">
    <source>
        <dbReference type="ARBA" id="ARBA00022842"/>
    </source>
</evidence>
<dbReference type="InterPro" id="IPR043502">
    <property type="entry name" value="DNA/RNA_pol_sf"/>
</dbReference>
<evidence type="ECO:0000256" key="13">
    <source>
        <dbReference type="ARBA" id="ARBA00022918"/>
    </source>
</evidence>
<keyword evidence="16" id="KW-0233">DNA recombination</keyword>
<dbReference type="Pfam" id="PF25597">
    <property type="entry name" value="SH3_retrovirus"/>
    <property type="match status" value="1"/>
</dbReference>
<evidence type="ECO:0000313" key="20">
    <source>
        <dbReference type="EMBL" id="GKV49234.1"/>
    </source>
</evidence>
<dbReference type="Proteomes" id="UP001054252">
    <property type="component" value="Unassembled WGS sequence"/>
</dbReference>
<dbReference type="EMBL" id="BPVZ01000290">
    <property type="protein sequence ID" value="GKV49234.1"/>
    <property type="molecule type" value="Genomic_DNA"/>
</dbReference>
<dbReference type="InterPro" id="IPR057670">
    <property type="entry name" value="SH3_retrovirus"/>
</dbReference>
<dbReference type="InterPro" id="IPR001584">
    <property type="entry name" value="Integrase_cat-core"/>
</dbReference>
<protein>
    <recommendedName>
        <fullName evidence="19">Integrase catalytic domain-containing protein</fullName>
    </recommendedName>
</protein>
<feature type="domain" description="Integrase catalytic" evidence="19">
    <location>
        <begin position="347"/>
        <end position="476"/>
    </location>
</feature>
<dbReference type="GO" id="GO:0003887">
    <property type="term" value="F:DNA-directed DNA polymerase activity"/>
    <property type="evidence" value="ECO:0007669"/>
    <property type="project" value="UniProtKB-KW"/>
</dbReference>
<evidence type="ECO:0000256" key="7">
    <source>
        <dbReference type="ARBA" id="ARBA00022750"/>
    </source>
</evidence>
<evidence type="ECO:0000256" key="9">
    <source>
        <dbReference type="ARBA" id="ARBA00022801"/>
    </source>
</evidence>
<keyword evidence="14" id="KW-0239">DNA-directed DNA polymerase</keyword>
<keyword evidence="14" id="KW-0548">Nucleotidyltransferase</keyword>
<evidence type="ECO:0000256" key="5">
    <source>
        <dbReference type="ARBA" id="ARBA00022723"/>
    </source>
</evidence>
<keyword evidence="7" id="KW-0064">Aspartyl protease</keyword>
<dbReference type="PANTHER" id="PTHR42648:SF11">
    <property type="entry name" value="TRANSPOSON TY4-P GAG-POL POLYPROTEIN"/>
    <property type="match status" value="1"/>
</dbReference>
<dbReference type="PANTHER" id="PTHR42648">
    <property type="entry name" value="TRANSPOSASE, PUTATIVE-RELATED"/>
    <property type="match status" value="1"/>
</dbReference>
<keyword evidence="21" id="KW-1185">Reference proteome</keyword>
<evidence type="ECO:0000256" key="18">
    <source>
        <dbReference type="SAM" id="MobiDB-lite"/>
    </source>
</evidence>
<dbReference type="AlphaFoldDB" id="A0AAV5MI77"/>
<keyword evidence="15" id="KW-0917">Virion maturation</keyword>
<dbReference type="InterPro" id="IPR036397">
    <property type="entry name" value="RNaseH_sf"/>
</dbReference>
<dbReference type="SUPFAM" id="SSF56672">
    <property type="entry name" value="DNA/RNA polymerases"/>
    <property type="match status" value="1"/>
</dbReference>
<dbReference type="Pfam" id="PF07727">
    <property type="entry name" value="RVT_2"/>
    <property type="match status" value="1"/>
</dbReference>
<sequence length="935" mass="106379">MDSSGRVVGLGMELLNQSNYNVWKTCMESYLVGEDLWDVVGGDDITALENNEENAKAFKQWRQKNAKAEFALKRSISHGMFEHIICYKSANGILQTLDRLFNKRDVSQLQFSENQLANDCQPISEARMKRHIVHGLKPEYIAYVTSLQGWAQQPSLEESKNLLSSQESLAEQMASLSMTYQDGGVDNKNVHVAKKRKNFNSKEKKDGAESRVGAFDSSNFKKKNFRCYRCGGDKQGSSQSNEEDWGKCFMARIASNPTLIDFKNDWIIDSGCVHHVTGDASKFSSLHLYKGKDAIIITDNTVHSVEKEGTIILGGYKEKFVTLNNVYHVLELKADVVHVGKRIDDVFTWVYFVKKKSEVFLKFQEFKETVERALGRKIKWLQTDNGGEFTSDAFNSFCRSEGIRRELSCAHTLQQNGVAERKIRHLAETCRSWSHAKNLPKELWAKGMKCVAYVISRVPLSPTNMKSSYELMFGEKHNVRRFKIFGSICFVHVLDSQRNKFDAKARKCIFVGYDEQKKGWKCMDPISHKFVVSRGVVFNQISSYYGSTKDLEPKVTSFPFTSNSNSFASQEKHGERGSSSSSANGPSDDEVPLCFERKKVSKIKRNVDGSIDRYKARLVAHGFSQKYGEDYEETFSHVAKMTSVCTILALVASQNWKLWQLDVKNAFLYGELDKDIYMEQPPAYVANSHPDFVCKLKKALYGLKQVPRAWYGKMAQYLQFCGYLALDSYHSLFVKKQSSLHVIVLLYVDDIIIIGNDEEEIARLQEELSILFDMKNLGELNHFLDLEVESLENGIFVTQRNYAKKLVAKFGLKEGKKHSTSLDINTKLRRDEGSLLSNPQPYHALVGNLISLTITRPNIAFSVGLVSRFMQSPRKPHLEAVKKILKYVNTTLDMGLFYKKGANFSLLGFTDVDFGGALDNRKSTSGYVWDWYFLV</sequence>
<dbReference type="GO" id="GO:0005524">
    <property type="term" value="F:ATP binding"/>
    <property type="evidence" value="ECO:0007669"/>
    <property type="project" value="UniProtKB-KW"/>
</dbReference>
<dbReference type="GO" id="GO:0003676">
    <property type="term" value="F:nucleic acid binding"/>
    <property type="evidence" value="ECO:0007669"/>
    <property type="project" value="InterPro"/>
</dbReference>
<dbReference type="InterPro" id="IPR025314">
    <property type="entry name" value="DUF4219"/>
</dbReference>
<evidence type="ECO:0000256" key="16">
    <source>
        <dbReference type="ARBA" id="ARBA00023172"/>
    </source>
</evidence>
<dbReference type="GO" id="GO:0015074">
    <property type="term" value="P:DNA integration"/>
    <property type="evidence" value="ECO:0007669"/>
    <property type="project" value="UniProtKB-KW"/>
</dbReference>
<keyword evidence="14" id="KW-0808">Transferase</keyword>
<dbReference type="GO" id="GO:0003964">
    <property type="term" value="F:RNA-directed DNA polymerase activity"/>
    <property type="evidence" value="ECO:0007669"/>
    <property type="project" value="UniProtKB-KW"/>
</dbReference>
<keyword evidence="5" id="KW-0479">Metal-binding</keyword>
<evidence type="ECO:0000256" key="8">
    <source>
        <dbReference type="ARBA" id="ARBA00022759"/>
    </source>
</evidence>
<evidence type="ECO:0000256" key="1">
    <source>
        <dbReference type="ARBA" id="ARBA00002180"/>
    </source>
</evidence>
<evidence type="ECO:0000256" key="15">
    <source>
        <dbReference type="ARBA" id="ARBA00023113"/>
    </source>
</evidence>
<evidence type="ECO:0000256" key="6">
    <source>
        <dbReference type="ARBA" id="ARBA00022741"/>
    </source>
</evidence>
<dbReference type="GO" id="GO:0004519">
    <property type="term" value="F:endonuclease activity"/>
    <property type="evidence" value="ECO:0007669"/>
    <property type="project" value="UniProtKB-KW"/>
</dbReference>
<evidence type="ECO:0000256" key="3">
    <source>
        <dbReference type="ARBA" id="ARBA00022670"/>
    </source>
</evidence>
<keyword evidence="10" id="KW-0067">ATP-binding</keyword>
<evidence type="ECO:0000256" key="10">
    <source>
        <dbReference type="ARBA" id="ARBA00022840"/>
    </source>
</evidence>
<evidence type="ECO:0000256" key="17">
    <source>
        <dbReference type="ARBA" id="ARBA00023268"/>
    </source>
</evidence>
<dbReference type="GO" id="GO:0004190">
    <property type="term" value="F:aspartic-type endopeptidase activity"/>
    <property type="evidence" value="ECO:0007669"/>
    <property type="project" value="UniProtKB-KW"/>
</dbReference>
<keyword evidence="4" id="KW-0540">Nuclease</keyword>
<dbReference type="GO" id="GO:0006310">
    <property type="term" value="P:DNA recombination"/>
    <property type="evidence" value="ECO:0007669"/>
    <property type="project" value="UniProtKB-KW"/>
</dbReference>
<keyword evidence="3" id="KW-0645">Protease</keyword>
<keyword evidence="12" id="KW-0229">DNA integration</keyword>
<comment type="caution">
    <text evidence="20">The sequence shown here is derived from an EMBL/GenBank/DDBJ whole genome shotgun (WGS) entry which is preliminary data.</text>
</comment>
<evidence type="ECO:0000256" key="4">
    <source>
        <dbReference type="ARBA" id="ARBA00022722"/>
    </source>
</evidence>
<dbReference type="Gene3D" id="3.30.420.10">
    <property type="entry name" value="Ribonuclease H-like superfamily/Ribonuclease H"/>
    <property type="match status" value="1"/>
</dbReference>
<keyword evidence="2" id="KW-1188">Viral release from host cell</keyword>
<keyword evidence="11" id="KW-0460">Magnesium</keyword>
<reference evidence="20 21" key="1">
    <citation type="journal article" date="2021" name="Commun. Biol.">
        <title>The genome of Shorea leprosula (Dipterocarpaceae) highlights the ecological relevance of drought in aseasonal tropical rainforests.</title>
        <authorList>
            <person name="Ng K.K.S."/>
            <person name="Kobayashi M.J."/>
            <person name="Fawcett J.A."/>
            <person name="Hatakeyama M."/>
            <person name="Paape T."/>
            <person name="Ng C.H."/>
            <person name="Ang C.C."/>
            <person name="Tnah L.H."/>
            <person name="Lee C.T."/>
            <person name="Nishiyama T."/>
            <person name="Sese J."/>
            <person name="O'Brien M.J."/>
            <person name="Copetti D."/>
            <person name="Mohd Noor M.I."/>
            <person name="Ong R.C."/>
            <person name="Putra M."/>
            <person name="Sireger I.Z."/>
            <person name="Indrioko S."/>
            <person name="Kosugi Y."/>
            <person name="Izuno A."/>
            <person name="Isagi Y."/>
            <person name="Lee S.L."/>
            <person name="Shimizu K.K."/>
        </authorList>
    </citation>
    <scope>NUCLEOTIDE SEQUENCE [LARGE SCALE GENOMIC DNA]</scope>
    <source>
        <strain evidence="20">214</strain>
    </source>
</reference>
<keyword evidence="9" id="KW-0378">Hydrolase</keyword>
<feature type="region of interest" description="Disordered" evidence="18">
    <location>
        <begin position="566"/>
        <end position="591"/>
    </location>
</feature>
<dbReference type="InterPro" id="IPR039537">
    <property type="entry name" value="Retrotran_Ty1/copia-like"/>
</dbReference>
<keyword evidence="6" id="KW-0547">Nucleotide-binding</keyword>
<organism evidence="20 21">
    <name type="scientific">Rubroshorea leprosula</name>
    <dbReference type="NCBI Taxonomy" id="152421"/>
    <lineage>
        <taxon>Eukaryota</taxon>
        <taxon>Viridiplantae</taxon>
        <taxon>Streptophyta</taxon>
        <taxon>Embryophyta</taxon>
        <taxon>Tracheophyta</taxon>
        <taxon>Spermatophyta</taxon>
        <taxon>Magnoliopsida</taxon>
        <taxon>eudicotyledons</taxon>
        <taxon>Gunneridae</taxon>
        <taxon>Pentapetalae</taxon>
        <taxon>rosids</taxon>
        <taxon>malvids</taxon>
        <taxon>Malvales</taxon>
        <taxon>Dipterocarpaceae</taxon>
        <taxon>Rubroshorea</taxon>
    </lineage>
</organism>
<name>A0AAV5MI77_9ROSI</name>
<dbReference type="PROSITE" id="PS50994">
    <property type="entry name" value="INTEGRASE"/>
    <property type="match status" value="1"/>
</dbReference>
<keyword evidence="13" id="KW-0695">RNA-directed DNA polymerase</keyword>
<proteinExistence type="predicted"/>
<evidence type="ECO:0000259" key="19">
    <source>
        <dbReference type="PROSITE" id="PS50994"/>
    </source>
</evidence>
<evidence type="ECO:0000256" key="12">
    <source>
        <dbReference type="ARBA" id="ARBA00022908"/>
    </source>
</evidence>
<keyword evidence="8" id="KW-0255">Endonuclease</keyword>
<dbReference type="InterPro" id="IPR054722">
    <property type="entry name" value="PolX-like_BBD"/>
</dbReference>
<gene>
    <name evidence="20" type="ORF">SLEP1_g55997</name>
</gene>
<comment type="function">
    <text evidence="1">The aspartyl protease (PR) mediates the proteolytic cleavages of the Gag and Gag-Pol polyproteins after assembly of the VLP.</text>
</comment>
<keyword evidence="17" id="KW-0511">Multifunctional enzyme</keyword>
<dbReference type="GO" id="GO:0046872">
    <property type="term" value="F:metal ion binding"/>
    <property type="evidence" value="ECO:0007669"/>
    <property type="project" value="UniProtKB-KW"/>
</dbReference>
<dbReference type="GO" id="GO:0006508">
    <property type="term" value="P:proteolysis"/>
    <property type="evidence" value="ECO:0007669"/>
    <property type="project" value="UniProtKB-KW"/>
</dbReference>
<accession>A0AAV5MI77</accession>
<evidence type="ECO:0000256" key="14">
    <source>
        <dbReference type="ARBA" id="ARBA00022932"/>
    </source>
</evidence>
<dbReference type="Pfam" id="PF13961">
    <property type="entry name" value="DUF4219"/>
    <property type="match status" value="1"/>
</dbReference>
<evidence type="ECO:0000313" key="21">
    <source>
        <dbReference type="Proteomes" id="UP001054252"/>
    </source>
</evidence>
<dbReference type="SUPFAM" id="SSF53098">
    <property type="entry name" value="Ribonuclease H-like"/>
    <property type="match status" value="1"/>
</dbReference>
<evidence type="ECO:0000256" key="2">
    <source>
        <dbReference type="ARBA" id="ARBA00022612"/>
    </source>
</evidence>